<evidence type="ECO:0008006" key="4">
    <source>
        <dbReference type="Google" id="ProtNLM"/>
    </source>
</evidence>
<protein>
    <recommendedName>
        <fullName evidence="4">PIR protein CIR protein</fullName>
    </recommendedName>
</protein>
<feature type="chain" id="PRO_5001758066" description="PIR protein CIR protein" evidence="1">
    <location>
        <begin position="34"/>
        <end position="97"/>
    </location>
</feature>
<evidence type="ECO:0000313" key="3">
    <source>
        <dbReference type="Proteomes" id="UP000030681"/>
    </source>
</evidence>
<dbReference type="InterPro" id="IPR006477">
    <property type="entry name" value="Yir_bir_cir"/>
</dbReference>
<name>A0A081IA87_PLAVN</name>
<reference evidence="2 3" key="1">
    <citation type="submission" date="2013-02" db="EMBL/GenBank/DDBJ databases">
        <title>The Genome Sequence of Plasmodium vinckei vinckei.</title>
        <authorList>
            <consortium name="The Broad Institute Genome Sequencing Platform"/>
            <consortium name="The Broad Institute Genome Sequencing Center for Infectious Disease"/>
            <person name="Neafsey D."/>
            <person name="Cheeseman I."/>
            <person name="Volkman S."/>
            <person name="Adams J."/>
            <person name="Walker B."/>
            <person name="Young S.K."/>
            <person name="Zeng Q."/>
            <person name="Gargeya S."/>
            <person name="Fitzgerald M."/>
            <person name="Haas B."/>
            <person name="Abouelleil A."/>
            <person name="Alvarado L."/>
            <person name="Arachchi H.M."/>
            <person name="Berlin A.M."/>
            <person name="Chapman S.B."/>
            <person name="Dewar J."/>
            <person name="Goldberg J."/>
            <person name="Griggs A."/>
            <person name="Gujja S."/>
            <person name="Hansen M."/>
            <person name="Howarth C."/>
            <person name="Imamovic A."/>
            <person name="Larimer J."/>
            <person name="McCowan C."/>
            <person name="Murphy C."/>
            <person name="Neiman D."/>
            <person name="Pearson M."/>
            <person name="Priest M."/>
            <person name="Roberts A."/>
            <person name="Saif S."/>
            <person name="Shea T."/>
            <person name="Sisk P."/>
            <person name="Sykes S."/>
            <person name="Wortman J."/>
            <person name="Nusbaum C."/>
            <person name="Birren B."/>
        </authorList>
    </citation>
    <scope>NUCLEOTIDE SEQUENCE [LARGE SCALE GENOMIC DNA]</scope>
    <source>
        <strain evidence="3">vinckei</strain>
    </source>
</reference>
<evidence type="ECO:0000313" key="2">
    <source>
        <dbReference type="EMBL" id="KEG00595.1"/>
    </source>
</evidence>
<accession>A0A081IA87</accession>
<gene>
    <name evidence="2" type="ORF">YYE_04424</name>
</gene>
<sequence length="97" mass="11653">MLILFNQYFYLIKCLICMSQLLILNYNFPQTNSNNILYMKDLIDNKNLMVIDIKDMSKFYDIFNILCTMYTNIDMKYPNFGAHCKHSKEFVKNIQNI</sequence>
<feature type="signal peptide" evidence="1">
    <location>
        <begin position="1"/>
        <end position="33"/>
    </location>
</feature>
<organism evidence="2 3">
    <name type="scientific">Plasmodium vinckei vinckei</name>
    <dbReference type="NCBI Taxonomy" id="54757"/>
    <lineage>
        <taxon>Eukaryota</taxon>
        <taxon>Sar</taxon>
        <taxon>Alveolata</taxon>
        <taxon>Apicomplexa</taxon>
        <taxon>Aconoidasida</taxon>
        <taxon>Haemosporida</taxon>
        <taxon>Plasmodiidae</taxon>
        <taxon>Plasmodium</taxon>
        <taxon>Plasmodium (Vinckeia)</taxon>
    </lineage>
</organism>
<dbReference type="Pfam" id="PF06022">
    <property type="entry name" value="Cir_Bir_Yir"/>
    <property type="match status" value="1"/>
</dbReference>
<dbReference type="EMBL" id="KL446955">
    <property type="protein sequence ID" value="KEG00595.1"/>
    <property type="molecule type" value="Genomic_DNA"/>
</dbReference>
<dbReference type="AlphaFoldDB" id="A0A081IA87"/>
<keyword evidence="1" id="KW-0732">Signal</keyword>
<dbReference type="Proteomes" id="UP000030681">
    <property type="component" value="Unassembled WGS sequence"/>
</dbReference>
<evidence type="ECO:0000256" key="1">
    <source>
        <dbReference type="SAM" id="SignalP"/>
    </source>
</evidence>
<proteinExistence type="predicted"/>